<comment type="caution">
    <text evidence="1">The sequence shown here is derived from an EMBL/GenBank/DDBJ whole genome shotgun (WGS) entry which is preliminary data.</text>
</comment>
<dbReference type="Proteomes" id="UP001138500">
    <property type="component" value="Unassembled WGS sequence"/>
</dbReference>
<dbReference type="OrthoDB" id="269227at2759"/>
<name>A0A9W7W7A5_9PEZI</name>
<dbReference type="AlphaFoldDB" id="A0A9W7W7A5"/>
<evidence type="ECO:0000313" key="1">
    <source>
        <dbReference type="EMBL" id="KAH9845360.1"/>
    </source>
</evidence>
<gene>
    <name evidence="1" type="ORF">Tdes44962_MAKER06717</name>
</gene>
<reference evidence="1 2" key="2">
    <citation type="journal article" date="2021" name="Curr. Genet.">
        <title>Genetic response to nitrogen starvation in the aggressive Eucalyptus foliar pathogen Teratosphaeria destructans.</title>
        <authorList>
            <person name="Havenga M."/>
            <person name="Wingfield B.D."/>
            <person name="Wingfield M.J."/>
            <person name="Dreyer L.L."/>
            <person name="Roets F."/>
            <person name="Aylward J."/>
        </authorList>
    </citation>
    <scope>NUCLEOTIDE SEQUENCE [LARGE SCALE GENOMIC DNA]</scope>
    <source>
        <strain evidence="1">CMW44962</strain>
    </source>
</reference>
<accession>A0A9W7W7A5</accession>
<reference evidence="1 2" key="1">
    <citation type="journal article" date="2018" name="IMA Fungus">
        <title>IMA Genome-F 10: Nine draft genome sequences of Claviceps purpurea s.lat., including C. arundinis, C. humidiphila, and C. cf. spartinae, pseudomolecules for the pitch canker pathogen Fusarium circinatum, draft genome of Davidsoniella eucalypti, Grosmannia galeiformis, Quambalaria eucalypti, and Teratosphaeria destructans.</title>
        <authorList>
            <person name="Wingfield B.D."/>
            <person name="Liu M."/>
            <person name="Nguyen H.D."/>
            <person name="Lane F.A."/>
            <person name="Morgan S.W."/>
            <person name="De Vos L."/>
            <person name="Wilken P.M."/>
            <person name="Duong T.A."/>
            <person name="Aylward J."/>
            <person name="Coetzee M.P."/>
            <person name="Dadej K."/>
            <person name="De Beer Z.W."/>
            <person name="Findlay W."/>
            <person name="Havenga M."/>
            <person name="Kolarik M."/>
            <person name="Menzies J.G."/>
            <person name="Naidoo K."/>
            <person name="Pochopski O."/>
            <person name="Shoukouhi P."/>
            <person name="Santana Q.C."/>
            <person name="Seifert K.A."/>
            <person name="Soal N."/>
            <person name="Steenkamp E.T."/>
            <person name="Tatham C.T."/>
            <person name="van der Nest M.A."/>
            <person name="Wingfield M.J."/>
        </authorList>
    </citation>
    <scope>NUCLEOTIDE SEQUENCE [LARGE SCALE GENOMIC DNA]</scope>
    <source>
        <strain evidence="1">CMW44962</strain>
    </source>
</reference>
<dbReference type="EMBL" id="RIBY02000091">
    <property type="protein sequence ID" value="KAH9845360.1"/>
    <property type="molecule type" value="Genomic_DNA"/>
</dbReference>
<sequence length="63" mass="6672">MCAASWLEDELNRCLHLTLLTPQLGILDSSFAASAIVTLDALTIATAAKAAHTITTHFGPMMT</sequence>
<proteinExistence type="predicted"/>
<organism evidence="1 2">
    <name type="scientific">Teratosphaeria destructans</name>
    <dbReference type="NCBI Taxonomy" id="418781"/>
    <lineage>
        <taxon>Eukaryota</taxon>
        <taxon>Fungi</taxon>
        <taxon>Dikarya</taxon>
        <taxon>Ascomycota</taxon>
        <taxon>Pezizomycotina</taxon>
        <taxon>Dothideomycetes</taxon>
        <taxon>Dothideomycetidae</taxon>
        <taxon>Mycosphaerellales</taxon>
        <taxon>Teratosphaeriaceae</taxon>
        <taxon>Teratosphaeria</taxon>
    </lineage>
</organism>
<protein>
    <submittedName>
        <fullName evidence="1">Uncharacterized protein</fullName>
    </submittedName>
</protein>
<keyword evidence="2" id="KW-1185">Reference proteome</keyword>
<evidence type="ECO:0000313" key="2">
    <source>
        <dbReference type="Proteomes" id="UP001138500"/>
    </source>
</evidence>